<feature type="region of interest" description="Disordered" evidence="1">
    <location>
        <begin position="139"/>
        <end position="197"/>
    </location>
</feature>
<gene>
    <name evidence="2" type="ORF">Pro02_28610</name>
</gene>
<comment type="caution">
    <text evidence="2">The sequence shown here is derived from an EMBL/GenBank/DDBJ whole genome shotgun (WGS) entry which is preliminary data.</text>
</comment>
<evidence type="ECO:0008006" key="4">
    <source>
        <dbReference type="Google" id="ProtNLM"/>
    </source>
</evidence>
<dbReference type="OrthoDB" id="597632at2"/>
<proteinExistence type="predicted"/>
<dbReference type="Pfam" id="PF03640">
    <property type="entry name" value="Lipoprotein_15"/>
    <property type="match status" value="2"/>
</dbReference>
<sequence>MATRHVPGSAGVVVTLVVLTGCAGGGAASGQDSSGRAYATSQAVEEHAGHTFLEVSDIGVVIDAQGRTLYRFDKDKPSAPSCEGECAATWPPVVTAGDVTVEGIDRSLVGTAERRDGTLQVTLGGWPLYRFSGDEIPGDLEGHGAGGTWFASAPDGKRAQAPDGARTQAPDAAPTQARDGGHTQAPDAGQTQAPDGY</sequence>
<dbReference type="AlphaFoldDB" id="A0A8J3WCV7"/>
<dbReference type="RefSeq" id="WP_068922381.1">
    <property type="nucleotide sequence ID" value="NZ_BMQP01000009.1"/>
</dbReference>
<dbReference type="GO" id="GO:0043448">
    <property type="term" value="P:alkane catabolic process"/>
    <property type="evidence" value="ECO:0007669"/>
    <property type="project" value="TreeGrafter"/>
</dbReference>
<dbReference type="InterPro" id="IPR005297">
    <property type="entry name" value="Lipoprotein_repeat"/>
</dbReference>
<evidence type="ECO:0000313" key="2">
    <source>
        <dbReference type="EMBL" id="GIH84453.1"/>
    </source>
</evidence>
<dbReference type="PANTHER" id="PTHR39335:SF1">
    <property type="entry name" value="BLL4220 PROTEIN"/>
    <property type="match status" value="1"/>
</dbReference>
<evidence type="ECO:0000256" key="1">
    <source>
        <dbReference type="SAM" id="MobiDB-lite"/>
    </source>
</evidence>
<accession>A0A8J3WCV7</accession>
<keyword evidence="3" id="KW-1185">Reference proteome</keyword>
<evidence type="ECO:0000313" key="3">
    <source>
        <dbReference type="Proteomes" id="UP000655044"/>
    </source>
</evidence>
<reference evidence="2" key="1">
    <citation type="submission" date="2021-01" db="EMBL/GenBank/DDBJ databases">
        <title>Whole genome shotgun sequence of Planobispora rosea NBRC 15558.</title>
        <authorList>
            <person name="Komaki H."/>
            <person name="Tamura T."/>
        </authorList>
    </citation>
    <scope>NUCLEOTIDE SEQUENCE</scope>
    <source>
        <strain evidence="2">NBRC 15558</strain>
    </source>
</reference>
<dbReference type="EMBL" id="BOOI01000024">
    <property type="protein sequence ID" value="GIH84453.1"/>
    <property type="molecule type" value="Genomic_DNA"/>
</dbReference>
<protein>
    <recommendedName>
        <fullName evidence="4">Lipoprotein</fullName>
    </recommendedName>
</protein>
<organism evidence="2 3">
    <name type="scientific">Planobispora rosea</name>
    <dbReference type="NCBI Taxonomy" id="35762"/>
    <lineage>
        <taxon>Bacteria</taxon>
        <taxon>Bacillati</taxon>
        <taxon>Actinomycetota</taxon>
        <taxon>Actinomycetes</taxon>
        <taxon>Streptosporangiales</taxon>
        <taxon>Streptosporangiaceae</taxon>
        <taxon>Planobispora</taxon>
    </lineage>
</organism>
<dbReference type="Proteomes" id="UP000655044">
    <property type="component" value="Unassembled WGS sequence"/>
</dbReference>
<dbReference type="PROSITE" id="PS51257">
    <property type="entry name" value="PROKAR_LIPOPROTEIN"/>
    <property type="match status" value="1"/>
</dbReference>
<dbReference type="PANTHER" id="PTHR39335">
    <property type="entry name" value="BLL4220 PROTEIN"/>
    <property type="match status" value="1"/>
</dbReference>
<name>A0A8J3WCV7_PLARO</name>